<comment type="caution">
    <text evidence="1">The sequence shown here is derived from an EMBL/GenBank/DDBJ whole genome shotgun (WGS) entry which is preliminary data.</text>
</comment>
<dbReference type="RefSeq" id="WP_115993238.1">
    <property type="nucleotide sequence ID" value="NZ_QRDY01000007.1"/>
</dbReference>
<evidence type="ECO:0000313" key="1">
    <source>
        <dbReference type="EMBL" id="RED59179.1"/>
    </source>
</evidence>
<name>A0A3D9ICA1_9BACL</name>
<keyword evidence="2" id="KW-1185">Reference proteome</keyword>
<sequence length="173" mass="19960">MFKLNFHISADQFSTKNLNLEEEVYGFLELQFGEQTYGFCPKEPIAAEGNDLLSTWFDQLTEVCVLLKAYPIILINDITSYNSWLQIQRQRRGILVIDQIISLKKSGSRSILTEPISDAEQGQINNAEVIEDEFRQEIMASAKEFLSALNDIDEKYMDTEWVKRISDNMSSFQ</sequence>
<organism evidence="1 2">
    <name type="scientific">Cohnella lupini</name>
    <dbReference type="NCBI Taxonomy" id="1294267"/>
    <lineage>
        <taxon>Bacteria</taxon>
        <taxon>Bacillati</taxon>
        <taxon>Bacillota</taxon>
        <taxon>Bacilli</taxon>
        <taxon>Bacillales</taxon>
        <taxon>Paenibacillaceae</taxon>
        <taxon>Cohnella</taxon>
    </lineage>
</organism>
<accession>A0A3D9ICA1</accession>
<dbReference type="AlphaFoldDB" id="A0A3D9ICA1"/>
<reference evidence="1 2" key="1">
    <citation type="submission" date="2018-07" db="EMBL/GenBank/DDBJ databases">
        <title>Genomic Encyclopedia of Type Strains, Phase III (KMG-III): the genomes of soil and plant-associated and newly described type strains.</title>
        <authorList>
            <person name="Whitman W."/>
        </authorList>
    </citation>
    <scope>NUCLEOTIDE SEQUENCE [LARGE SCALE GENOMIC DNA]</scope>
    <source>
        <strain evidence="1 2">CECT 8236</strain>
    </source>
</reference>
<dbReference type="Proteomes" id="UP000256869">
    <property type="component" value="Unassembled WGS sequence"/>
</dbReference>
<evidence type="ECO:0000313" key="2">
    <source>
        <dbReference type="Proteomes" id="UP000256869"/>
    </source>
</evidence>
<protein>
    <submittedName>
        <fullName evidence="1">Uncharacterized protein</fullName>
    </submittedName>
</protein>
<dbReference type="EMBL" id="QRDY01000007">
    <property type="protein sequence ID" value="RED59179.1"/>
    <property type="molecule type" value="Genomic_DNA"/>
</dbReference>
<dbReference type="OrthoDB" id="2591193at2"/>
<gene>
    <name evidence="1" type="ORF">DFP95_10717</name>
</gene>
<proteinExistence type="predicted"/>